<reference evidence="2 3" key="1">
    <citation type="journal article" date="2015" name="Plant Cell">
        <title>Oil accumulation by the oleaginous diatom Fistulifera solaris as revealed by the genome and transcriptome.</title>
        <authorList>
            <person name="Tanaka T."/>
            <person name="Maeda Y."/>
            <person name="Veluchamy A."/>
            <person name="Tanaka M."/>
            <person name="Abida H."/>
            <person name="Marechal E."/>
            <person name="Bowler C."/>
            <person name="Muto M."/>
            <person name="Sunaga Y."/>
            <person name="Tanaka M."/>
            <person name="Yoshino T."/>
            <person name="Taniguchi T."/>
            <person name="Fukuda Y."/>
            <person name="Nemoto M."/>
            <person name="Matsumoto M."/>
            <person name="Wong P.S."/>
            <person name="Aburatani S."/>
            <person name="Fujibuchi W."/>
        </authorList>
    </citation>
    <scope>NUCLEOTIDE SEQUENCE [LARGE SCALE GENOMIC DNA]</scope>
    <source>
        <strain evidence="2 3">JPCC DA0580</strain>
    </source>
</reference>
<dbReference type="Proteomes" id="UP000198406">
    <property type="component" value="Unassembled WGS sequence"/>
</dbReference>
<dbReference type="AlphaFoldDB" id="A0A1Z5KGX1"/>
<proteinExistence type="predicted"/>
<sequence>MKNENESFAHILQRLAVSSSTKRLLLLQHEGKRQDELQWQASAPSVWFQYMIQQLLPSTQITYWSTTGRSVGLPPSVHVIRLGRDPFQWEITSSSCDLPLHDLSLCLQYFQQQHASKWLFIESLQPLLLLHGFHTTWQLLQHWPGTLAVAASGMLTAAQHRRMEDAAWGVVMTQHQPAVFLRKGIRESSNVLRQTIPYSVVPRGDELQLEVVSEKEDDTPEAPPTQPRGNKVQLQFENDDKQPRIYLQENDPERPNVYYSDEEDEDPDGDLDL</sequence>
<dbReference type="OrthoDB" id="45824at2759"/>
<organism evidence="2 3">
    <name type="scientific">Fistulifera solaris</name>
    <name type="common">Oleaginous diatom</name>
    <dbReference type="NCBI Taxonomy" id="1519565"/>
    <lineage>
        <taxon>Eukaryota</taxon>
        <taxon>Sar</taxon>
        <taxon>Stramenopiles</taxon>
        <taxon>Ochrophyta</taxon>
        <taxon>Bacillariophyta</taxon>
        <taxon>Bacillariophyceae</taxon>
        <taxon>Bacillariophycidae</taxon>
        <taxon>Naviculales</taxon>
        <taxon>Naviculaceae</taxon>
        <taxon>Fistulifera</taxon>
    </lineage>
</organism>
<evidence type="ECO:0000256" key="1">
    <source>
        <dbReference type="SAM" id="MobiDB-lite"/>
    </source>
</evidence>
<evidence type="ECO:0000313" key="3">
    <source>
        <dbReference type="Proteomes" id="UP000198406"/>
    </source>
</evidence>
<name>A0A1Z5KGX1_FISSO</name>
<feature type="compositionally biased region" description="Acidic residues" evidence="1">
    <location>
        <begin position="260"/>
        <end position="273"/>
    </location>
</feature>
<evidence type="ECO:0000313" key="2">
    <source>
        <dbReference type="EMBL" id="GAX25466.1"/>
    </source>
</evidence>
<gene>
    <name evidence="2" type="ORF">FisN_12Lu007</name>
</gene>
<accession>A0A1Z5KGX1</accession>
<protein>
    <recommendedName>
        <fullName evidence="4">Elongator complex protein 5</fullName>
    </recommendedName>
</protein>
<dbReference type="EMBL" id="BDSP01000225">
    <property type="protein sequence ID" value="GAX25466.1"/>
    <property type="molecule type" value="Genomic_DNA"/>
</dbReference>
<evidence type="ECO:0008006" key="4">
    <source>
        <dbReference type="Google" id="ProtNLM"/>
    </source>
</evidence>
<dbReference type="InParanoid" id="A0A1Z5KGX1"/>
<feature type="region of interest" description="Disordered" evidence="1">
    <location>
        <begin position="212"/>
        <end position="273"/>
    </location>
</feature>
<comment type="caution">
    <text evidence="2">The sequence shown here is derived from an EMBL/GenBank/DDBJ whole genome shotgun (WGS) entry which is preliminary data.</text>
</comment>
<keyword evidence="3" id="KW-1185">Reference proteome</keyword>